<evidence type="ECO:0000256" key="1">
    <source>
        <dbReference type="SAM" id="MobiDB-lite"/>
    </source>
</evidence>
<feature type="transmembrane region" description="Helical" evidence="2">
    <location>
        <begin position="54"/>
        <end position="76"/>
    </location>
</feature>
<comment type="caution">
    <text evidence="3">The sequence shown here is derived from an EMBL/GenBank/DDBJ whole genome shotgun (WGS) entry which is preliminary data.</text>
</comment>
<evidence type="ECO:0008006" key="5">
    <source>
        <dbReference type="Google" id="ProtNLM"/>
    </source>
</evidence>
<dbReference type="Proteomes" id="UP001278500">
    <property type="component" value="Unassembled WGS sequence"/>
</dbReference>
<evidence type="ECO:0000256" key="2">
    <source>
        <dbReference type="SAM" id="Phobius"/>
    </source>
</evidence>
<reference evidence="3" key="2">
    <citation type="submission" date="2023-06" db="EMBL/GenBank/DDBJ databases">
        <authorList>
            <consortium name="Lawrence Berkeley National Laboratory"/>
            <person name="Haridas S."/>
            <person name="Hensen N."/>
            <person name="Bonometti L."/>
            <person name="Westerberg I."/>
            <person name="Brannstrom I.O."/>
            <person name="Guillou S."/>
            <person name="Cros-Aarteil S."/>
            <person name="Calhoun S."/>
            <person name="Kuo A."/>
            <person name="Mondo S."/>
            <person name="Pangilinan J."/>
            <person name="Riley R."/>
            <person name="Labutti K."/>
            <person name="Andreopoulos B."/>
            <person name="Lipzen A."/>
            <person name="Chen C."/>
            <person name="Yanf M."/>
            <person name="Daum C."/>
            <person name="Ng V."/>
            <person name="Clum A."/>
            <person name="Steindorff A."/>
            <person name="Ohm R."/>
            <person name="Martin F."/>
            <person name="Silar P."/>
            <person name="Natvig D."/>
            <person name="Lalanne C."/>
            <person name="Gautier V."/>
            <person name="Ament-Velasquez S.L."/>
            <person name="Kruys A."/>
            <person name="Hutchinson M.I."/>
            <person name="Powell A.J."/>
            <person name="Barry K."/>
            <person name="Miller A.N."/>
            <person name="Grigoriev I.V."/>
            <person name="Debuchy R."/>
            <person name="Gladieux P."/>
            <person name="Thoren M.H."/>
            <person name="Johannesson H."/>
        </authorList>
    </citation>
    <scope>NUCLEOTIDE SEQUENCE</scope>
    <source>
        <strain evidence="3">CBS 560.94</strain>
    </source>
</reference>
<evidence type="ECO:0000313" key="4">
    <source>
        <dbReference type="Proteomes" id="UP001278500"/>
    </source>
</evidence>
<dbReference type="PANTHER" id="PTHR39608:SF2">
    <property type="entry name" value="MARVEL DOMAIN-CONTAINING PROTEIN"/>
    <property type="match status" value="1"/>
</dbReference>
<feature type="compositionally biased region" description="Low complexity" evidence="1">
    <location>
        <begin position="177"/>
        <end position="196"/>
    </location>
</feature>
<dbReference type="RefSeq" id="XP_062680018.1">
    <property type="nucleotide sequence ID" value="XM_062830609.1"/>
</dbReference>
<evidence type="ECO:0000313" key="3">
    <source>
        <dbReference type="EMBL" id="KAK3342225.1"/>
    </source>
</evidence>
<organism evidence="3 4">
    <name type="scientific">Neurospora tetraspora</name>
    <dbReference type="NCBI Taxonomy" id="94610"/>
    <lineage>
        <taxon>Eukaryota</taxon>
        <taxon>Fungi</taxon>
        <taxon>Dikarya</taxon>
        <taxon>Ascomycota</taxon>
        <taxon>Pezizomycotina</taxon>
        <taxon>Sordariomycetes</taxon>
        <taxon>Sordariomycetidae</taxon>
        <taxon>Sordariales</taxon>
        <taxon>Sordariaceae</taxon>
        <taxon>Neurospora</taxon>
    </lineage>
</organism>
<feature type="region of interest" description="Disordered" evidence="1">
    <location>
        <begin position="154"/>
        <end position="196"/>
    </location>
</feature>
<dbReference type="EMBL" id="JAUEPP010000005">
    <property type="protein sequence ID" value="KAK3342225.1"/>
    <property type="molecule type" value="Genomic_DNA"/>
</dbReference>
<gene>
    <name evidence="3" type="ORF">B0H65DRAFT_575123</name>
</gene>
<feature type="transmembrane region" description="Helical" evidence="2">
    <location>
        <begin position="20"/>
        <end position="42"/>
    </location>
</feature>
<keyword evidence="2" id="KW-0812">Transmembrane</keyword>
<dbReference type="PANTHER" id="PTHR39608">
    <property type="entry name" value="INTEGRAL MEMBRANE PROTEIN (AFU_ORTHOLOGUE AFUA_5G08640)"/>
    <property type="match status" value="1"/>
</dbReference>
<dbReference type="AlphaFoldDB" id="A0AAE0JBW9"/>
<dbReference type="GeneID" id="87867763"/>
<keyword evidence="2" id="KW-0472">Membrane</keyword>
<protein>
    <recommendedName>
        <fullName evidence="5">MARVEL domain-containing protein</fullName>
    </recommendedName>
</protein>
<proteinExistence type="predicted"/>
<reference evidence="3" key="1">
    <citation type="journal article" date="2023" name="Mol. Phylogenet. Evol.">
        <title>Genome-scale phylogeny and comparative genomics of the fungal order Sordariales.</title>
        <authorList>
            <person name="Hensen N."/>
            <person name="Bonometti L."/>
            <person name="Westerberg I."/>
            <person name="Brannstrom I.O."/>
            <person name="Guillou S."/>
            <person name="Cros-Aarteil S."/>
            <person name="Calhoun S."/>
            <person name="Haridas S."/>
            <person name="Kuo A."/>
            <person name="Mondo S."/>
            <person name="Pangilinan J."/>
            <person name="Riley R."/>
            <person name="LaButti K."/>
            <person name="Andreopoulos B."/>
            <person name="Lipzen A."/>
            <person name="Chen C."/>
            <person name="Yan M."/>
            <person name="Daum C."/>
            <person name="Ng V."/>
            <person name="Clum A."/>
            <person name="Steindorff A."/>
            <person name="Ohm R.A."/>
            <person name="Martin F."/>
            <person name="Silar P."/>
            <person name="Natvig D.O."/>
            <person name="Lalanne C."/>
            <person name="Gautier V."/>
            <person name="Ament-Velasquez S.L."/>
            <person name="Kruys A."/>
            <person name="Hutchinson M.I."/>
            <person name="Powell A.J."/>
            <person name="Barry K."/>
            <person name="Miller A.N."/>
            <person name="Grigoriev I.V."/>
            <person name="Debuchy R."/>
            <person name="Gladieux P."/>
            <person name="Hiltunen Thoren M."/>
            <person name="Johannesson H."/>
        </authorList>
    </citation>
    <scope>NUCLEOTIDE SEQUENCE</scope>
    <source>
        <strain evidence="3">CBS 560.94</strain>
    </source>
</reference>
<keyword evidence="2" id="KW-1133">Transmembrane helix</keyword>
<keyword evidence="4" id="KW-1185">Reference proteome</keyword>
<sequence length="196" mass="21468">MDSAGRKRATDTVQRLLRTWLSLNNVLILSSSAIVTGILAHFIRKFHERGTHVIFQEVIAVVTLFLYLFAVFAPALKGYRGYLLPLNLALSYLWLTNLIFSSQDYSGHRCHYHSPAYIGHCRLKHAVQAFNIVGFTSLLSSVVAESLMWFRSRRSSPGTTGSRLGDGEKGSAPLTSNPGATTGAPNATNATNGTRV</sequence>
<name>A0AAE0JBW9_9PEZI</name>
<accession>A0AAE0JBW9</accession>
<feature type="transmembrane region" description="Helical" evidence="2">
    <location>
        <begin position="82"/>
        <end position="100"/>
    </location>
</feature>